<dbReference type="NCBIfam" id="NF041519">
    <property type="entry name" value="bluetail"/>
    <property type="match status" value="1"/>
</dbReference>
<dbReference type="GO" id="GO:0005509">
    <property type="term" value="F:calcium ion binding"/>
    <property type="evidence" value="ECO:0007669"/>
    <property type="project" value="InterPro"/>
</dbReference>
<dbReference type="InterPro" id="IPR001343">
    <property type="entry name" value="Hemolysn_Ca-bd"/>
</dbReference>
<dbReference type="EMBL" id="AP018316">
    <property type="protein sequence ID" value="BAZ85343.1"/>
    <property type="molecule type" value="Genomic_DNA"/>
</dbReference>
<dbReference type="AlphaFoldDB" id="A0A1Z4V1M5"/>
<evidence type="ECO:0000313" key="2">
    <source>
        <dbReference type="Proteomes" id="UP000218702"/>
    </source>
</evidence>
<dbReference type="InterPro" id="IPR018511">
    <property type="entry name" value="Hemolysin-typ_Ca-bd_CS"/>
</dbReference>
<gene>
    <name evidence="1" type="ORF">NIES806_15460</name>
</gene>
<dbReference type="PROSITE" id="PS00330">
    <property type="entry name" value="HEMOLYSIN_CALCIUM"/>
    <property type="match status" value="2"/>
</dbReference>
<proteinExistence type="predicted"/>
<dbReference type="RefSeq" id="WP_096665898.1">
    <property type="nucleotide sequence ID" value="NZ_AP018316.1"/>
</dbReference>
<dbReference type="KEGG" id="dcm:NIES806_15460"/>
<sequence>MWVQSSSSYTLNSSQIDLALTGTVNINGAGNSLNNILFGNSGNNILDGGAGNDTIRASRGNDTLTGGLGTDNLTGGLGNDRLVYTDLTHSLLSGIDIIKDFNNSTDTDRFVVSTARFVFNNVGVVSSLNATAIGSKLTTSNFGANAAALFTIGSNSYVAINDSAAGFNALSDAIVDITGYKGTLSTSSFVTV</sequence>
<accession>A0A1Z4V1M5</accession>
<protein>
    <recommendedName>
        <fullName evidence="3">Hemolysin-type calcium-binding region</fullName>
    </recommendedName>
</protein>
<name>A0A1Z4V1M5_9CYAN</name>
<evidence type="ECO:0008006" key="3">
    <source>
        <dbReference type="Google" id="ProtNLM"/>
    </source>
</evidence>
<dbReference type="Pfam" id="PF00353">
    <property type="entry name" value="HemolysinCabind"/>
    <property type="match status" value="1"/>
</dbReference>
<keyword evidence="2" id="KW-1185">Reference proteome</keyword>
<dbReference type="Gene3D" id="2.150.10.10">
    <property type="entry name" value="Serralysin-like metalloprotease, C-terminal"/>
    <property type="match status" value="1"/>
</dbReference>
<evidence type="ECO:0000313" key="1">
    <source>
        <dbReference type="EMBL" id="BAZ85343.1"/>
    </source>
</evidence>
<dbReference type="PRINTS" id="PR00313">
    <property type="entry name" value="CABNDNGRPT"/>
</dbReference>
<dbReference type="InterPro" id="IPR048165">
    <property type="entry name" value="Bluetail_dom"/>
</dbReference>
<dbReference type="InterPro" id="IPR011049">
    <property type="entry name" value="Serralysin-like_metalloprot_C"/>
</dbReference>
<dbReference type="Proteomes" id="UP000218702">
    <property type="component" value="Chromosome"/>
</dbReference>
<dbReference type="SUPFAM" id="SSF51120">
    <property type="entry name" value="beta-Roll"/>
    <property type="match status" value="1"/>
</dbReference>
<dbReference type="OrthoDB" id="505784at2"/>
<organism evidence="1 2">
    <name type="scientific">Dolichospermum compactum NIES-806</name>
    <dbReference type="NCBI Taxonomy" id="1973481"/>
    <lineage>
        <taxon>Bacteria</taxon>
        <taxon>Bacillati</taxon>
        <taxon>Cyanobacteriota</taxon>
        <taxon>Cyanophyceae</taxon>
        <taxon>Nostocales</taxon>
        <taxon>Aphanizomenonaceae</taxon>
        <taxon>Dolichospermum</taxon>
        <taxon>Dolichospermum compactum</taxon>
    </lineage>
</organism>
<reference evidence="1 2" key="1">
    <citation type="submission" date="2017-06" db="EMBL/GenBank/DDBJ databases">
        <title>Genome sequencing of cyanobaciteial culture collection at National Institute for Environmental Studies (NIES).</title>
        <authorList>
            <person name="Hirose Y."/>
            <person name="Shimura Y."/>
            <person name="Fujisawa T."/>
            <person name="Nakamura Y."/>
            <person name="Kawachi M."/>
        </authorList>
    </citation>
    <scope>NUCLEOTIDE SEQUENCE [LARGE SCALE GENOMIC DNA]</scope>
    <source>
        <strain evidence="1 2">NIES-806</strain>
    </source>
</reference>